<dbReference type="PANTHER" id="PTHR35894">
    <property type="entry name" value="GENERAL SECRETION PATHWAY PROTEIN A-RELATED"/>
    <property type="match status" value="1"/>
</dbReference>
<dbReference type="SUPFAM" id="SSF52540">
    <property type="entry name" value="P-loop containing nucleoside triphosphate hydrolases"/>
    <property type="match status" value="1"/>
</dbReference>
<feature type="domain" description="AAA+ ATPase" evidence="2">
    <location>
        <begin position="42"/>
        <end position="191"/>
    </location>
</feature>
<keyword evidence="1" id="KW-0812">Transmembrane</keyword>
<dbReference type="AlphaFoldDB" id="A0A1Y0IDA9"/>
<evidence type="ECO:0000313" key="3">
    <source>
        <dbReference type="EMBL" id="ARU57364.1"/>
    </source>
</evidence>
<dbReference type="CDD" id="cd00009">
    <property type="entry name" value="AAA"/>
    <property type="match status" value="1"/>
</dbReference>
<keyword evidence="1" id="KW-1133">Transmembrane helix</keyword>
<dbReference type="OrthoDB" id="9780149at2"/>
<dbReference type="KEGG" id="ome:OLMES_3324"/>
<dbReference type="GO" id="GO:0016887">
    <property type="term" value="F:ATP hydrolysis activity"/>
    <property type="evidence" value="ECO:0007669"/>
    <property type="project" value="InterPro"/>
</dbReference>
<gene>
    <name evidence="3" type="ORF">OLMES_3324</name>
</gene>
<dbReference type="RefSeq" id="WP_087462267.1">
    <property type="nucleotide sequence ID" value="NZ_CP021425.1"/>
</dbReference>
<dbReference type="Proteomes" id="UP000196027">
    <property type="component" value="Chromosome"/>
</dbReference>
<dbReference type="PANTHER" id="PTHR35894:SF1">
    <property type="entry name" value="PHOSPHORIBULOKINASE _ URIDINE KINASE FAMILY"/>
    <property type="match status" value="1"/>
</dbReference>
<dbReference type="InterPro" id="IPR048809">
    <property type="entry name" value="GspA_C39-like"/>
</dbReference>
<dbReference type="SUPFAM" id="SSF47090">
    <property type="entry name" value="PGBD-like"/>
    <property type="match status" value="1"/>
</dbReference>
<organism evidence="3 4">
    <name type="scientific">Oleiphilus messinensis</name>
    <dbReference type="NCBI Taxonomy" id="141451"/>
    <lineage>
        <taxon>Bacteria</taxon>
        <taxon>Pseudomonadati</taxon>
        <taxon>Pseudomonadota</taxon>
        <taxon>Gammaproteobacteria</taxon>
        <taxon>Oceanospirillales</taxon>
        <taxon>Oleiphilaceae</taxon>
        <taxon>Oleiphilus</taxon>
    </lineage>
</organism>
<dbReference type="InterPro" id="IPR036365">
    <property type="entry name" value="PGBD-like_sf"/>
</dbReference>
<accession>A0A1Y0IDA9</accession>
<dbReference type="Gene3D" id="3.90.70.10">
    <property type="entry name" value="Cysteine proteinases"/>
    <property type="match status" value="1"/>
</dbReference>
<dbReference type="InterPro" id="IPR027417">
    <property type="entry name" value="P-loop_NTPase"/>
</dbReference>
<dbReference type="Pfam" id="PF13401">
    <property type="entry name" value="AAA_22"/>
    <property type="match status" value="1"/>
</dbReference>
<dbReference type="InterPro" id="IPR052026">
    <property type="entry name" value="ExeA_AAA_ATPase_DNA-bind"/>
</dbReference>
<sequence>MYLDYFGLKAAPFSIAPDPRYLFMSERHKEALAHLLYGVTGQGGFVLLTGEVGTGKTTVCRCFLEQIPDKTEIAFIVNPKLTARELLAAVCDEFKVEITSNPQSGWLSVKEYTDALNQYLLREYERGHHTVLIIDEAQNLSIDVLEQLRLLTNLETSEKKLLQIILLGQPELLTLLAKPELRQLSQRVTARYHLSALSKAETAQYLAFRLSVAGMSRANFTPSATAKVYKLSQGIPRLINLIADRAMLGAYAADSTIVEAVYIKAAAKEVLGQQEPGPVTAHTHSTRFTWLSAVLSGAAGGLMLLLFAVVFKLGITQEAREAKSAAYIANNQQNREGKTSETNPAPVSEVLLSGNQSFDQFNLSWLALGRSEAYQSLFKQWHLDWQEDNSPCDFALNSGLDCLEHKGNWRSLRQLNRPAILTLYDTDGAIKYLPVVGVSDQAVTVAMGDQELIFSRDQIDRHWLGEFTLIWQPPPYRSAVIRPGQIMDKTAWLVDTMRQLQSVLDVRFLENTEANLKENIKRFQAASGLVADGIPGQMTVIQFNTALNKAVPRLDRKLISEIKPKISDSQEAL</sequence>
<dbReference type="Pfam" id="PF21327">
    <property type="entry name" value="GspA_C39-like"/>
    <property type="match status" value="1"/>
</dbReference>
<dbReference type="SMART" id="SM00382">
    <property type="entry name" value="AAA"/>
    <property type="match status" value="1"/>
</dbReference>
<dbReference type="InterPro" id="IPR003593">
    <property type="entry name" value="AAA+_ATPase"/>
</dbReference>
<keyword evidence="4" id="KW-1185">Reference proteome</keyword>
<feature type="transmembrane region" description="Helical" evidence="1">
    <location>
        <begin position="288"/>
        <end position="311"/>
    </location>
</feature>
<proteinExistence type="predicted"/>
<evidence type="ECO:0000313" key="4">
    <source>
        <dbReference type="Proteomes" id="UP000196027"/>
    </source>
</evidence>
<keyword evidence="1" id="KW-0472">Membrane</keyword>
<dbReference type="Gene3D" id="3.40.50.300">
    <property type="entry name" value="P-loop containing nucleotide triphosphate hydrolases"/>
    <property type="match status" value="1"/>
</dbReference>
<name>A0A1Y0IDA9_9GAMM</name>
<dbReference type="InterPro" id="IPR049945">
    <property type="entry name" value="AAA_22"/>
</dbReference>
<evidence type="ECO:0000256" key="1">
    <source>
        <dbReference type="SAM" id="Phobius"/>
    </source>
</evidence>
<reference evidence="3 4" key="1">
    <citation type="submission" date="2017-05" db="EMBL/GenBank/DDBJ databases">
        <title>Genomic insights into alkan degradation activity of Oleiphilus messinensis.</title>
        <authorList>
            <person name="Kozyavkin S.A."/>
            <person name="Slesarev A.I."/>
            <person name="Golyshin P.N."/>
            <person name="Korzhenkov A."/>
            <person name="Golyshina O.N."/>
            <person name="Toshchakov S.V."/>
        </authorList>
    </citation>
    <scope>NUCLEOTIDE SEQUENCE [LARGE SCALE GENOMIC DNA]</scope>
    <source>
        <strain evidence="3 4">ME102</strain>
    </source>
</reference>
<dbReference type="EMBL" id="CP021425">
    <property type="protein sequence ID" value="ARU57364.1"/>
    <property type="molecule type" value="Genomic_DNA"/>
</dbReference>
<protein>
    <submittedName>
        <fullName evidence="3">Type II secretory pathway, component ExeA (Predicted ATPase)</fullName>
    </submittedName>
</protein>
<evidence type="ECO:0000259" key="2">
    <source>
        <dbReference type="SMART" id="SM00382"/>
    </source>
</evidence>